<sequence length="81" mass="9197">MRALAAPGTIAHMHEQLKPEMSEGIWLTHLPGGQIPPLRLVVAGDAVYGDVHQYFGEATTVEKRKEWLRVLDRSRPWNRIP</sequence>
<gene>
    <name evidence="1" type="ORF">ANIA_11550</name>
</gene>
<dbReference type="RefSeq" id="XP_050467875.1">
    <property type="nucleotide sequence ID" value="XM_050611903.1"/>
</dbReference>
<dbReference type="HOGENOM" id="CLU_2573870_0_0_1"/>
<proteinExistence type="predicted"/>
<accession>C8VCZ8</accession>
<protein>
    <submittedName>
        <fullName evidence="1">Uncharacterized protein</fullName>
    </submittedName>
</protein>
<reference evidence="2" key="2">
    <citation type="journal article" date="2009" name="Fungal Genet. Biol.">
        <title>The 2008 update of the Aspergillus nidulans genome annotation: a community effort.</title>
        <authorList>
            <person name="Wortman J.R."/>
            <person name="Gilsenan J.M."/>
            <person name="Joardar V."/>
            <person name="Deegan J."/>
            <person name="Clutterbuck J."/>
            <person name="Andersen M.R."/>
            <person name="Archer D."/>
            <person name="Bencina M."/>
            <person name="Braus G."/>
            <person name="Coutinho P."/>
            <person name="von Dohren H."/>
            <person name="Doonan J."/>
            <person name="Driessen A.J."/>
            <person name="Durek P."/>
            <person name="Espeso E."/>
            <person name="Fekete E."/>
            <person name="Flipphi M."/>
            <person name="Estrada C.G."/>
            <person name="Geysens S."/>
            <person name="Goldman G."/>
            <person name="de Groot P.W."/>
            <person name="Hansen K."/>
            <person name="Harris S.D."/>
            <person name="Heinekamp T."/>
            <person name="Helmstaedt K."/>
            <person name="Henrissat B."/>
            <person name="Hofmann G."/>
            <person name="Homan T."/>
            <person name="Horio T."/>
            <person name="Horiuchi H."/>
            <person name="James S."/>
            <person name="Jones M."/>
            <person name="Karaffa L."/>
            <person name="Karanyi Z."/>
            <person name="Kato M."/>
            <person name="Keller N."/>
            <person name="Kelly D.E."/>
            <person name="Kiel J.A."/>
            <person name="Kim J.M."/>
            <person name="van der Klei I.J."/>
            <person name="Klis F.M."/>
            <person name="Kovalchuk A."/>
            <person name="Krasevec N."/>
            <person name="Kubicek C.P."/>
            <person name="Liu B."/>
            <person name="Maccabe A."/>
            <person name="Meyer V."/>
            <person name="Mirabito P."/>
            <person name="Miskei M."/>
            <person name="Mos M."/>
            <person name="Mullins J."/>
            <person name="Nelson D.R."/>
            <person name="Nielsen J."/>
            <person name="Oakley B.R."/>
            <person name="Osmani S.A."/>
            <person name="Pakula T."/>
            <person name="Paszewski A."/>
            <person name="Paulsen I."/>
            <person name="Pilsyk S."/>
            <person name="Pocsi I."/>
            <person name="Punt P.J."/>
            <person name="Ram A.F."/>
            <person name="Ren Q."/>
            <person name="Robellet X."/>
            <person name="Robson G."/>
            <person name="Seiboth B."/>
            <person name="van Solingen P."/>
            <person name="Specht T."/>
            <person name="Sun J."/>
            <person name="Taheri-Talesh N."/>
            <person name="Takeshita N."/>
            <person name="Ussery D."/>
            <person name="vanKuyk P.A."/>
            <person name="Visser H."/>
            <person name="van de Vondervoort P.J."/>
            <person name="de Vries R.P."/>
            <person name="Walton J."/>
            <person name="Xiang X."/>
            <person name="Xiong Y."/>
            <person name="Zeng A.P."/>
            <person name="Brandt B.W."/>
            <person name="Cornell M.J."/>
            <person name="van den Hondel C.A."/>
            <person name="Visser J."/>
            <person name="Oliver S.G."/>
            <person name="Turner G."/>
        </authorList>
    </citation>
    <scope>GENOME REANNOTATION</scope>
    <source>
        <strain evidence="2">FGSC A4 / ATCC 38163 / CBS 112.46 / NRRL 194 / M139</strain>
    </source>
</reference>
<dbReference type="VEuPathDB" id="FungiDB:AN11550"/>
<name>C8VCZ8_EMENI</name>
<keyword evidence="2" id="KW-1185">Reference proteome</keyword>
<dbReference type="Proteomes" id="UP000000560">
    <property type="component" value="Chromosome IV"/>
</dbReference>
<dbReference type="EMBL" id="BN001304">
    <property type="protein sequence ID" value="CBF78835.1"/>
    <property type="molecule type" value="Genomic_DNA"/>
</dbReference>
<evidence type="ECO:0000313" key="1">
    <source>
        <dbReference type="EMBL" id="CBF78835.1"/>
    </source>
</evidence>
<dbReference type="InParanoid" id="C8VCZ8"/>
<organism evidence="1 2">
    <name type="scientific">Emericella nidulans (strain FGSC A4 / ATCC 38163 / CBS 112.46 / NRRL 194 / M139)</name>
    <name type="common">Aspergillus nidulans</name>
    <dbReference type="NCBI Taxonomy" id="227321"/>
    <lineage>
        <taxon>Eukaryota</taxon>
        <taxon>Fungi</taxon>
        <taxon>Dikarya</taxon>
        <taxon>Ascomycota</taxon>
        <taxon>Pezizomycotina</taxon>
        <taxon>Eurotiomycetes</taxon>
        <taxon>Eurotiomycetidae</taxon>
        <taxon>Eurotiales</taxon>
        <taxon>Aspergillaceae</taxon>
        <taxon>Aspergillus</taxon>
        <taxon>Aspergillus subgen. Nidulantes</taxon>
    </lineage>
</organism>
<dbReference type="GeneID" id="74897118"/>
<reference evidence="2" key="1">
    <citation type="journal article" date="2005" name="Nature">
        <title>Sequencing of Aspergillus nidulans and comparative analysis with A. fumigatus and A. oryzae.</title>
        <authorList>
            <person name="Galagan J.E."/>
            <person name="Calvo S.E."/>
            <person name="Cuomo C."/>
            <person name="Ma L.J."/>
            <person name="Wortman J.R."/>
            <person name="Batzoglou S."/>
            <person name="Lee S.I."/>
            <person name="Basturkmen M."/>
            <person name="Spevak C.C."/>
            <person name="Clutterbuck J."/>
            <person name="Kapitonov V."/>
            <person name="Jurka J."/>
            <person name="Scazzocchio C."/>
            <person name="Farman M."/>
            <person name="Butler J."/>
            <person name="Purcell S."/>
            <person name="Harris S."/>
            <person name="Braus G.H."/>
            <person name="Draht O."/>
            <person name="Busch S."/>
            <person name="D'Enfert C."/>
            <person name="Bouchier C."/>
            <person name="Goldman G.H."/>
            <person name="Bell-Pedersen D."/>
            <person name="Griffiths-Jones S."/>
            <person name="Doonan J.H."/>
            <person name="Yu J."/>
            <person name="Vienken K."/>
            <person name="Pain A."/>
            <person name="Freitag M."/>
            <person name="Selker E.U."/>
            <person name="Archer D.B."/>
            <person name="Penalva M.A."/>
            <person name="Oakley B.R."/>
            <person name="Momany M."/>
            <person name="Tanaka T."/>
            <person name="Kumagai T."/>
            <person name="Asai K."/>
            <person name="Machida M."/>
            <person name="Nierman W.C."/>
            <person name="Denning D.W."/>
            <person name="Caddick M."/>
            <person name="Hynes M."/>
            <person name="Paoletti M."/>
            <person name="Fischer R."/>
            <person name="Miller B."/>
            <person name="Dyer P."/>
            <person name="Sachs M.S."/>
            <person name="Osmani S.A."/>
            <person name="Birren B.W."/>
        </authorList>
    </citation>
    <scope>NUCLEOTIDE SEQUENCE [LARGE SCALE GENOMIC DNA]</scope>
    <source>
        <strain evidence="2">FGSC A4 / ATCC 38163 / CBS 112.46 / NRRL 194 / M139</strain>
    </source>
</reference>
<dbReference type="OrthoDB" id="536211at2759"/>
<evidence type="ECO:0000313" key="2">
    <source>
        <dbReference type="Proteomes" id="UP000000560"/>
    </source>
</evidence>
<dbReference type="KEGG" id="ani:ANIA_11550"/>
<dbReference type="AlphaFoldDB" id="C8VCZ8"/>